<name>A0A4P9K7R8_9GAMM</name>
<evidence type="ECO:0000256" key="13">
    <source>
        <dbReference type="SAM" id="Phobius"/>
    </source>
</evidence>
<dbReference type="InterPro" id="IPR034804">
    <property type="entry name" value="SQR/QFR_C/D"/>
</dbReference>
<dbReference type="EMBL" id="CP040602">
    <property type="protein sequence ID" value="QCU90287.1"/>
    <property type="molecule type" value="Genomic_DNA"/>
</dbReference>
<keyword evidence="8 13" id="KW-1133">Transmembrane helix</keyword>
<comment type="cofactor">
    <cofactor evidence="12">
        <name>heme</name>
        <dbReference type="ChEBI" id="CHEBI:30413"/>
    </cofactor>
    <text evidence="12">The heme is bound between the two transmembrane subunits.</text>
</comment>
<dbReference type="GO" id="GO:0009055">
    <property type="term" value="F:electron transfer activity"/>
    <property type="evidence" value="ECO:0007669"/>
    <property type="project" value="InterPro"/>
</dbReference>
<dbReference type="GO" id="GO:0016020">
    <property type="term" value="C:membrane"/>
    <property type="evidence" value="ECO:0007669"/>
    <property type="project" value="UniProtKB-SubCell"/>
</dbReference>
<dbReference type="KEGG" id="thig:FE785_06415"/>
<keyword evidence="9 12" id="KW-0408">Iron</keyword>
<feature type="binding site" description="axial binding residue" evidence="12">
    <location>
        <position position="81"/>
    </location>
    <ligand>
        <name>heme</name>
        <dbReference type="ChEBI" id="CHEBI:30413"/>
        <note>ligand shared with second transmembrane subunit</note>
    </ligand>
    <ligandPart>
        <name>Fe</name>
        <dbReference type="ChEBI" id="CHEBI:18248"/>
    </ligandPart>
</feature>
<dbReference type="PIRSF" id="PIRSF000178">
    <property type="entry name" value="SDH_cyt_b560"/>
    <property type="match status" value="1"/>
</dbReference>
<evidence type="ECO:0000313" key="14">
    <source>
        <dbReference type="EMBL" id="QCU90287.1"/>
    </source>
</evidence>
<keyword evidence="10 13" id="KW-0472">Membrane</keyword>
<dbReference type="Pfam" id="PF01127">
    <property type="entry name" value="Sdh_cyt"/>
    <property type="match status" value="1"/>
</dbReference>
<comment type="subcellular location">
    <subcellularLocation>
        <location evidence="2">Membrane</location>
    </subcellularLocation>
</comment>
<comment type="subunit">
    <text evidence="11">Part of an enzyme complex containing four subunits: a flavoprotein, an iron-sulfur protein, plus two membrane-anchoring proteins, SdhC and SdhD. The complex can form homotrimers.</text>
</comment>
<comment type="function">
    <text evidence="1">Membrane-anchoring subunit of succinate dehydrogenase (SDH).</text>
</comment>
<evidence type="ECO:0000256" key="3">
    <source>
        <dbReference type="ARBA" id="ARBA00007244"/>
    </source>
</evidence>
<feature type="transmembrane region" description="Helical" evidence="13">
    <location>
        <begin position="34"/>
        <end position="53"/>
    </location>
</feature>
<evidence type="ECO:0000256" key="6">
    <source>
        <dbReference type="ARBA" id="ARBA00022692"/>
    </source>
</evidence>
<protein>
    <recommendedName>
        <fullName evidence="4">Succinate dehydrogenase cytochrome b556 subunit</fullName>
    </recommendedName>
</protein>
<keyword evidence="7 12" id="KW-0479">Metal-binding</keyword>
<dbReference type="InterPro" id="IPR000701">
    <property type="entry name" value="SuccDH_FuR_B_TM-su"/>
</dbReference>
<evidence type="ECO:0000313" key="15">
    <source>
        <dbReference type="Proteomes" id="UP000304864"/>
    </source>
</evidence>
<dbReference type="RefSeq" id="WP_138564962.1">
    <property type="nucleotide sequence ID" value="NZ_CP040602.1"/>
</dbReference>
<dbReference type="AlphaFoldDB" id="A0A4P9K7R8"/>
<evidence type="ECO:0000256" key="10">
    <source>
        <dbReference type="ARBA" id="ARBA00023136"/>
    </source>
</evidence>
<keyword evidence="5 12" id="KW-0349">Heme</keyword>
<dbReference type="GO" id="GO:0006099">
    <property type="term" value="P:tricarboxylic acid cycle"/>
    <property type="evidence" value="ECO:0007669"/>
    <property type="project" value="InterPro"/>
</dbReference>
<feature type="transmembrane region" description="Helical" evidence="13">
    <location>
        <begin position="65"/>
        <end position="86"/>
    </location>
</feature>
<sequence>MYQHPDDRPRFLSLTAFRFPLNAKLSAGHRITGALLIVCLIKILALTHLLILSPDLDFYSIQQHWITQTLIKTFWVLLAFHWLSGLRHLLAEHFIDAKPYAIINQTSISYLLIGLWLVITLLILLS</sequence>
<comment type="similarity">
    <text evidence="3">Belongs to the cytochrome b560 family.</text>
</comment>
<dbReference type="SUPFAM" id="SSF81343">
    <property type="entry name" value="Fumarate reductase respiratory complex transmembrane subunits"/>
    <property type="match status" value="1"/>
</dbReference>
<feature type="transmembrane region" description="Helical" evidence="13">
    <location>
        <begin position="107"/>
        <end position="125"/>
    </location>
</feature>
<dbReference type="GO" id="GO:0046872">
    <property type="term" value="F:metal ion binding"/>
    <property type="evidence" value="ECO:0007669"/>
    <property type="project" value="UniProtKB-KW"/>
</dbReference>
<reference evidence="14 15" key="1">
    <citation type="submission" date="2019-05" db="EMBL/GenBank/DDBJ databases">
        <title>Thiomicrorhabdus sediminis sp. nov, a novel sulfur-oxidizing bacterium isolated from coastal sediment.</title>
        <authorList>
            <person name="Liu X."/>
        </authorList>
    </citation>
    <scope>NUCLEOTIDE SEQUENCE [LARGE SCALE GENOMIC DNA]</scope>
    <source>
        <strain evidence="14 15">G1</strain>
    </source>
</reference>
<dbReference type="NCBIfam" id="TIGR02970">
    <property type="entry name" value="succ_dehyd_cytB"/>
    <property type="match status" value="1"/>
</dbReference>
<evidence type="ECO:0000256" key="4">
    <source>
        <dbReference type="ARBA" id="ARBA00020076"/>
    </source>
</evidence>
<proteinExistence type="inferred from homology"/>
<evidence type="ECO:0000256" key="9">
    <source>
        <dbReference type="ARBA" id="ARBA00023004"/>
    </source>
</evidence>
<gene>
    <name evidence="14" type="primary">sdhC</name>
    <name evidence="14" type="ORF">FE785_06415</name>
</gene>
<dbReference type="InterPro" id="IPR014314">
    <property type="entry name" value="Succ_DH_cytb556"/>
</dbReference>
<organism evidence="14 15">
    <name type="scientific">Thiomicrorhabdus sediminis</name>
    <dbReference type="NCBI Taxonomy" id="2580412"/>
    <lineage>
        <taxon>Bacteria</taxon>
        <taxon>Pseudomonadati</taxon>
        <taxon>Pseudomonadota</taxon>
        <taxon>Gammaproteobacteria</taxon>
        <taxon>Thiotrichales</taxon>
        <taxon>Piscirickettsiaceae</taxon>
        <taxon>Thiomicrorhabdus</taxon>
    </lineage>
</organism>
<evidence type="ECO:0000256" key="8">
    <source>
        <dbReference type="ARBA" id="ARBA00022989"/>
    </source>
</evidence>
<evidence type="ECO:0000256" key="2">
    <source>
        <dbReference type="ARBA" id="ARBA00004370"/>
    </source>
</evidence>
<accession>A0A4P9K7R8</accession>
<keyword evidence="15" id="KW-1185">Reference proteome</keyword>
<keyword evidence="6 13" id="KW-0812">Transmembrane</keyword>
<evidence type="ECO:0000256" key="11">
    <source>
        <dbReference type="ARBA" id="ARBA00025912"/>
    </source>
</evidence>
<dbReference type="Gene3D" id="1.20.1300.10">
    <property type="entry name" value="Fumarate reductase/succinate dehydrogenase, transmembrane subunit"/>
    <property type="match status" value="1"/>
</dbReference>
<dbReference type="OrthoDB" id="9799441at2"/>
<evidence type="ECO:0000256" key="1">
    <source>
        <dbReference type="ARBA" id="ARBA00004050"/>
    </source>
</evidence>
<evidence type="ECO:0000256" key="7">
    <source>
        <dbReference type="ARBA" id="ARBA00022723"/>
    </source>
</evidence>
<evidence type="ECO:0000256" key="5">
    <source>
        <dbReference type="ARBA" id="ARBA00022617"/>
    </source>
</evidence>
<evidence type="ECO:0000256" key="12">
    <source>
        <dbReference type="PIRSR" id="PIRSR000178-1"/>
    </source>
</evidence>
<dbReference type="Proteomes" id="UP000304864">
    <property type="component" value="Chromosome"/>
</dbReference>